<evidence type="ECO:0000256" key="1">
    <source>
        <dbReference type="SAM" id="MobiDB-lite"/>
    </source>
</evidence>
<organism evidence="2 3">
    <name type="scientific">Paludisphaera mucosa</name>
    <dbReference type="NCBI Taxonomy" id="3030827"/>
    <lineage>
        <taxon>Bacteria</taxon>
        <taxon>Pseudomonadati</taxon>
        <taxon>Planctomycetota</taxon>
        <taxon>Planctomycetia</taxon>
        <taxon>Isosphaerales</taxon>
        <taxon>Isosphaeraceae</taxon>
        <taxon>Paludisphaera</taxon>
    </lineage>
</organism>
<feature type="region of interest" description="Disordered" evidence="1">
    <location>
        <begin position="154"/>
        <end position="181"/>
    </location>
</feature>
<reference evidence="2 3" key="1">
    <citation type="submission" date="2023-03" db="EMBL/GenBank/DDBJ databases">
        <title>Paludisphaera mucosa sp. nov. a novel planctomycete from northern fen.</title>
        <authorList>
            <person name="Ivanova A."/>
        </authorList>
    </citation>
    <scope>NUCLEOTIDE SEQUENCE [LARGE SCALE GENOMIC DNA]</scope>
    <source>
        <strain evidence="2 3">Pla2</strain>
    </source>
</reference>
<proteinExistence type="predicted"/>
<sequence length="181" mass="19396">MTPGSDPSSGAALADEARGPLAILYRELDAAVAELAPVCRLSGRCCRFEEYGHTLFLSAPEAAVLVADAPAAARPLDAGRTCPWQDDRGRCTAREARPLGCRVYFCDPAFEDQAPILTERFLSRLKELVDARGWPWSYAPLHRHLHSAVERGEFAPPSDLAGGDDAIDPREAGSQAPAGPA</sequence>
<dbReference type="Proteomes" id="UP001216907">
    <property type="component" value="Unassembled WGS sequence"/>
</dbReference>
<dbReference type="EMBL" id="JARRAG010000001">
    <property type="protein sequence ID" value="MDG3002901.1"/>
    <property type="molecule type" value="Genomic_DNA"/>
</dbReference>
<evidence type="ECO:0000313" key="2">
    <source>
        <dbReference type="EMBL" id="MDG3002901.1"/>
    </source>
</evidence>
<name>A0ABT6F5P2_9BACT</name>
<evidence type="ECO:0008006" key="4">
    <source>
        <dbReference type="Google" id="ProtNLM"/>
    </source>
</evidence>
<dbReference type="RefSeq" id="WP_277859260.1">
    <property type="nucleotide sequence ID" value="NZ_JARRAG010000001.1"/>
</dbReference>
<gene>
    <name evidence="2" type="ORF">PZE19_03905</name>
</gene>
<keyword evidence="3" id="KW-1185">Reference proteome</keyword>
<accession>A0ABT6F5P2</accession>
<comment type="caution">
    <text evidence="2">The sequence shown here is derived from an EMBL/GenBank/DDBJ whole genome shotgun (WGS) entry which is preliminary data.</text>
</comment>
<evidence type="ECO:0000313" key="3">
    <source>
        <dbReference type="Proteomes" id="UP001216907"/>
    </source>
</evidence>
<protein>
    <recommendedName>
        <fullName evidence="4">YkgJ family cysteine cluster protein</fullName>
    </recommendedName>
</protein>